<evidence type="ECO:0000313" key="2">
    <source>
        <dbReference type="Proteomes" id="UP000437131"/>
    </source>
</evidence>
<evidence type="ECO:0000313" key="1">
    <source>
        <dbReference type="EMBL" id="MTF38822.1"/>
    </source>
</evidence>
<sequence length="67" mass="7933">MKPEYDFSHAEQGKFYHPNSKFNLPIYLDSDVEEFITNLADKKNVDISVLVNEWLRNNINFLKTIDI</sequence>
<gene>
    <name evidence="1" type="ORF">GGC33_07755</name>
</gene>
<comment type="caution">
    <text evidence="1">The sequence shown here is derived from an EMBL/GenBank/DDBJ whole genome shotgun (WGS) entry which is preliminary data.</text>
</comment>
<protein>
    <recommendedName>
        <fullName evidence="3">CopG family transcriptional regulator</fullName>
    </recommendedName>
</protein>
<dbReference type="Proteomes" id="UP000437131">
    <property type="component" value="Unassembled WGS sequence"/>
</dbReference>
<accession>A0A844GUS5</accession>
<organism evidence="1 2">
    <name type="scientific">Cyanobacterium aponinum 0216</name>
    <dbReference type="NCBI Taxonomy" id="2676140"/>
    <lineage>
        <taxon>Bacteria</taxon>
        <taxon>Bacillati</taxon>
        <taxon>Cyanobacteriota</taxon>
        <taxon>Cyanophyceae</taxon>
        <taxon>Oscillatoriophycideae</taxon>
        <taxon>Chroococcales</taxon>
        <taxon>Geminocystaceae</taxon>
        <taxon>Cyanobacterium</taxon>
    </lineage>
</organism>
<dbReference type="EMBL" id="WMIA01000007">
    <property type="protein sequence ID" value="MTF38822.1"/>
    <property type="molecule type" value="Genomic_DNA"/>
</dbReference>
<reference evidence="1 2" key="1">
    <citation type="submission" date="2019-11" db="EMBL/GenBank/DDBJ databases">
        <title>Isolation of a new High Light Tolerant Cyanobacteria.</title>
        <authorList>
            <person name="Dobson Z."/>
            <person name="Vaughn N."/>
            <person name="Vaughn M."/>
            <person name="Fromme P."/>
            <person name="Mazor Y."/>
        </authorList>
    </citation>
    <scope>NUCLEOTIDE SEQUENCE [LARGE SCALE GENOMIC DNA]</scope>
    <source>
        <strain evidence="1 2">0216</strain>
    </source>
</reference>
<name>A0A844GUS5_9CHRO</name>
<dbReference type="RefSeq" id="WP_099436477.1">
    <property type="nucleotide sequence ID" value="NZ_WMIA01000007.1"/>
</dbReference>
<dbReference type="AlphaFoldDB" id="A0A844GUS5"/>
<proteinExistence type="predicted"/>
<evidence type="ECO:0008006" key="3">
    <source>
        <dbReference type="Google" id="ProtNLM"/>
    </source>
</evidence>